<accession>A0A9W9S360</accession>
<feature type="compositionally biased region" description="Polar residues" evidence="1">
    <location>
        <begin position="20"/>
        <end position="38"/>
    </location>
</feature>
<reference evidence="3" key="2">
    <citation type="journal article" date="2023" name="IMA Fungus">
        <title>Comparative genomic study of the Penicillium genus elucidates a diverse pangenome and 15 lateral gene transfer events.</title>
        <authorList>
            <person name="Petersen C."/>
            <person name="Sorensen T."/>
            <person name="Nielsen M.R."/>
            <person name="Sondergaard T.E."/>
            <person name="Sorensen J.L."/>
            <person name="Fitzpatrick D.A."/>
            <person name="Frisvad J.C."/>
            <person name="Nielsen K.L."/>
        </authorList>
    </citation>
    <scope>NUCLEOTIDE SEQUENCE</scope>
    <source>
        <strain evidence="3">IBT 29864</strain>
    </source>
</reference>
<dbReference type="InterPro" id="IPR036047">
    <property type="entry name" value="F-box-like_dom_sf"/>
</dbReference>
<dbReference type="SUPFAM" id="SSF81383">
    <property type="entry name" value="F-box domain"/>
    <property type="match status" value="1"/>
</dbReference>
<evidence type="ECO:0000259" key="2">
    <source>
        <dbReference type="PROSITE" id="PS50181"/>
    </source>
</evidence>
<name>A0A9W9S360_9EURO</name>
<dbReference type="Pfam" id="PF12937">
    <property type="entry name" value="F-box-like"/>
    <property type="match status" value="1"/>
</dbReference>
<evidence type="ECO:0000313" key="4">
    <source>
        <dbReference type="Proteomes" id="UP001147782"/>
    </source>
</evidence>
<evidence type="ECO:0000256" key="1">
    <source>
        <dbReference type="SAM" id="MobiDB-lite"/>
    </source>
</evidence>
<keyword evidence="4" id="KW-1185">Reference proteome</keyword>
<sequence>MSSRPRRKEPASLGEAKPLTQATSGTGPEVSRGSSPSEQHQKADTPLQTPPSILARLPLECWLQILEYLPQNDLANISLVCRGLNTSATALLYKTIDWGWQQGPDEEPPFLRLIKLIQTISDRPELGALVQHLSSLRTLKLDSSFIYYDGYTGLMMTHALFGAPPGVMSDSFWLQAVDYGSNAARLRVQHVSVPIFRVQEQFDRSQFVGWFFLPRLMGLKIWIQSPCLASDIGNGTKIQPSNLAQLRHLGILQAMPNTGDINKFISQMKSIKYLMLGLQYGTCLEELQSIAGTAPGLSSLSNSIETLSLSPAYSVVRPETEVVCAGDQAGLKLPHDIFNSFERLAALSIPLPLLLSWGAHQNQLTEALSTSLRDLILRECFLETQILYRRPKEAIQLLNKFLLDDVHRFPLLRSITLVVDNGSAHQNSASMSDQIHLRELAQQYQVAVRVTQLDGTELV</sequence>
<reference evidence="3" key="1">
    <citation type="submission" date="2022-11" db="EMBL/GenBank/DDBJ databases">
        <authorList>
            <person name="Petersen C."/>
        </authorList>
    </citation>
    <scope>NUCLEOTIDE SEQUENCE</scope>
    <source>
        <strain evidence="3">IBT 29864</strain>
    </source>
</reference>
<feature type="domain" description="F-box" evidence="2">
    <location>
        <begin position="51"/>
        <end position="96"/>
    </location>
</feature>
<feature type="region of interest" description="Disordered" evidence="1">
    <location>
        <begin position="1"/>
        <end position="49"/>
    </location>
</feature>
<gene>
    <name evidence="3" type="ORF">N7496_006276</name>
</gene>
<dbReference type="SMART" id="SM00256">
    <property type="entry name" value="FBOX"/>
    <property type="match status" value="1"/>
</dbReference>
<organism evidence="3 4">
    <name type="scientific">Penicillium cataractarum</name>
    <dbReference type="NCBI Taxonomy" id="2100454"/>
    <lineage>
        <taxon>Eukaryota</taxon>
        <taxon>Fungi</taxon>
        <taxon>Dikarya</taxon>
        <taxon>Ascomycota</taxon>
        <taxon>Pezizomycotina</taxon>
        <taxon>Eurotiomycetes</taxon>
        <taxon>Eurotiomycetidae</taxon>
        <taxon>Eurotiales</taxon>
        <taxon>Aspergillaceae</taxon>
        <taxon>Penicillium</taxon>
    </lineage>
</organism>
<dbReference type="RefSeq" id="XP_056554618.1">
    <property type="nucleotide sequence ID" value="XM_056699205.1"/>
</dbReference>
<dbReference type="GeneID" id="81438384"/>
<comment type="caution">
    <text evidence="3">The sequence shown here is derived from an EMBL/GenBank/DDBJ whole genome shotgun (WGS) entry which is preliminary data.</text>
</comment>
<dbReference type="OrthoDB" id="4191831at2759"/>
<proteinExistence type="predicted"/>
<dbReference type="CDD" id="cd09917">
    <property type="entry name" value="F-box_SF"/>
    <property type="match status" value="1"/>
</dbReference>
<dbReference type="AlphaFoldDB" id="A0A9W9S360"/>
<dbReference type="PROSITE" id="PS50181">
    <property type="entry name" value="FBOX"/>
    <property type="match status" value="1"/>
</dbReference>
<dbReference type="EMBL" id="JAPZBS010000005">
    <property type="protein sequence ID" value="KAJ5370184.1"/>
    <property type="molecule type" value="Genomic_DNA"/>
</dbReference>
<dbReference type="Gene3D" id="1.20.1280.50">
    <property type="match status" value="1"/>
</dbReference>
<evidence type="ECO:0000313" key="3">
    <source>
        <dbReference type="EMBL" id="KAJ5370184.1"/>
    </source>
</evidence>
<dbReference type="InterPro" id="IPR001810">
    <property type="entry name" value="F-box_dom"/>
</dbReference>
<dbReference type="Proteomes" id="UP001147782">
    <property type="component" value="Unassembled WGS sequence"/>
</dbReference>
<protein>
    <recommendedName>
        <fullName evidence="2">F-box domain-containing protein</fullName>
    </recommendedName>
</protein>